<feature type="domain" description="TPM" evidence="3">
    <location>
        <begin position="44"/>
        <end position="167"/>
    </location>
</feature>
<dbReference type="PANTHER" id="PTHR30373">
    <property type="entry name" value="UPF0603 PROTEIN YGCG"/>
    <property type="match status" value="1"/>
</dbReference>
<feature type="compositionally biased region" description="Gly residues" evidence="1">
    <location>
        <begin position="263"/>
        <end position="277"/>
    </location>
</feature>
<keyword evidence="2" id="KW-1133">Transmembrane helix</keyword>
<proteinExistence type="predicted"/>
<evidence type="ECO:0000313" key="4">
    <source>
        <dbReference type="EMBL" id="ALE03824.1"/>
    </source>
</evidence>
<dbReference type="PANTHER" id="PTHR30373:SF2">
    <property type="entry name" value="UPF0603 PROTEIN YGCG"/>
    <property type="match status" value="1"/>
</dbReference>
<protein>
    <submittedName>
        <fullName evidence="4">Beta-propeller domains of methanol dehydrogenase type</fullName>
    </submittedName>
</protein>
<feature type="region of interest" description="Disordered" evidence="1">
    <location>
        <begin position="258"/>
        <end position="277"/>
    </location>
</feature>
<dbReference type="STRING" id="1318743.PU02_1010"/>
<accession>A0A0M4M406</accession>
<dbReference type="Gene3D" id="3.10.310.50">
    <property type="match status" value="1"/>
</dbReference>
<dbReference type="PATRIC" id="fig|1318743.3.peg.1024"/>
<keyword evidence="2" id="KW-0472">Membrane</keyword>
<evidence type="ECO:0000313" key="5">
    <source>
        <dbReference type="Proteomes" id="UP000057213"/>
    </source>
</evidence>
<feature type="transmembrane region" description="Helical" evidence="2">
    <location>
        <begin position="195"/>
        <end position="218"/>
    </location>
</feature>
<dbReference type="EMBL" id="CP010401">
    <property type="protein sequence ID" value="ALE03824.1"/>
    <property type="molecule type" value="Genomic_DNA"/>
</dbReference>
<evidence type="ECO:0000256" key="1">
    <source>
        <dbReference type="SAM" id="MobiDB-lite"/>
    </source>
</evidence>
<keyword evidence="2" id="KW-0812">Transmembrane</keyword>
<organism evidence="4 5">
    <name type="scientific">Bartonella ancashensis</name>
    <dbReference type="NCBI Taxonomy" id="1318743"/>
    <lineage>
        <taxon>Bacteria</taxon>
        <taxon>Pseudomonadati</taxon>
        <taxon>Pseudomonadota</taxon>
        <taxon>Alphaproteobacteria</taxon>
        <taxon>Hyphomicrobiales</taxon>
        <taxon>Bartonellaceae</taxon>
        <taxon>Bartonella</taxon>
    </lineage>
</organism>
<sequence length="277" mass="30936">MLKHFAQHITFLHLWFIIGLFGGSIALSTASHSQIQYPSLQGYINDEAHLLDQAIIDDLTKKLFTLEKETGAQLVIATVTGLSGIDIETYSNSLFRTWQLGKEKIDNGILLIIAPKERKVRIEVGYGLEGKLTDAISAIIINNFIVPNFHEENYQEGITKAVNAIIDIVAGNNSDILKAKGAPKHSKANDKKEAIITNLVLLLLFFTMVCLPILAMIFGKKVAVHKYRWMGITFTLWFINPNFTTKYRNKKFNEYPHRRRFRGGGGSSGGGGASGRW</sequence>
<dbReference type="Pfam" id="PF04536">
    <property type="entry name" value="TPM_phosphatase"/>
    <property type="match status" value="1"/>
</dbReference>
<gene>
    <name evidence="4" type="ORF">PU02_1010</name>
</gene>
<reference evidence="4 5" key="1">
    <citation type="journal article" date="2015" name="Genome Announc.">
        <title>Complete Genome Sequence of Bartonella ancashensis Strain 20.00, Isolated from the Blood of a Patient with Verruga Peruana.</title>
        <authorList>
            <person name="Hang J."/>
            <person name="Mullins K.E."/>
            <person name="Clifford R.J."/>
            <person name="Onmus-Leone F."/>
            <person name="Yang Y."/>
            <person name="Jiang J."/>
            <person name="Leguia M."/>
            <person name="Kasper M.R."/>
            <person name="Maguina C."/>
            <person name="Lesho E.P."/>
            <person name="Jarman R.G."/>
            <person name="Richards A.L."/>
            <person name="Blazes D."/>
        </authorList>
    </citation>
    <scope>NUCLEOTIDE SEQUENCE [LARGE SCALE GENOMIC DNA]</scope>
    <source>
        <strain evidence="4 5">20.00</strain>
    </source>
</reference>
<name>A0A0M4M406_9HYPH</name>
<dbReference type="RefSeq" id="WP_053944673.1">
    <property type="nucleotide sequence ID" value="NZ_CP010401.1"/>
</dbReference>
<dbReference type="Proteomes" id="UP000057213">
    <property type="component" value="Chromosome"/>
</dbReference>
<dbReference type="InterPro" id="IPR007621">
    <property type="entry name" value="TPM_dom"/>
</dbReference>
<keyword evidence="5" id="KW-1185">Reference proteome</keyword>
<evidence type="ECO:0000256" key="2">
    <source>
        <dbReference type="SAM" id="Phobius"/>
    </source>
</evidence>
<dbReference type="AlphaFoldDB" id="A0A0M4M406"/>
<evidence type="ECO:0000259" key="3">
    <source>
        <dbReference type="Pfam" id="PF04536"/>
    </source>
</evidence>
<dbReference type="OrthoDB" id="9810918at2"/>
<dbReference type="KEGG" id="banc:PU02_1010"/>